<sequence length="642" mass="69558">MTGPEDEQKKRAAKPLLSFIEKPDAEEGREGARASSKSAREDEAQSRREAAARRLAELERQRLETEAAAAEDDEAARKAEDTRIREEMAAVEADLRARLGPGEARRPSPAMAAPLPDDEEPVRRRRAAPRREEYRDDEYHDDEWKPLVDPRIVIDAVSRSRNLIIATTLLGIILGVAYGLSLPKMYSSTADILVNPRSIQTVGPDLTPDQLPTDASLAVIESQSRLIDSASVLTKVIDQTGLLRDPEFNGSMKPGAIAGFIASLRQLLTGPGAEDEMGLETKVLANLRKSLTVSRDPKSFIISVTVKTREPEKSAELANIISNVFQEQLGVQDSELAKRATGELSARLANLKAGVEKADSAVQKFKAEHDLVDVQGRLITDDDVANLNNQLSAARAETIRLRARAESLNNATADSLFVDGLPEGLNSGVITALRSQYAAARQQAEGLATKLGPRHPALIQAQSQAAGLRREVEAELARIRNASEVDLQRSQQQEKDLSARLAQLKVRYAGNNEDMVKLRELEREANAQRTVYEAFLLRTRETGEQQGFNTANVRVISGARPALEPLGPSRRTILLAGLVLGLLAGLGIAILRGIYAALVGGGRNATDRDDTPPPPAHDAGGASPQPGETRLTAAKRRARAGG</sequence>
<evidence type="ECO:0000313" key="11">
    <source>
        <dbReference type="EMBL" id="GGA78693.1"/>
    </source>
</evidence>
<evidence type="ECO:0008006" key="13">
    <source>
        <dbReference type="Google" id="ProtNLM"/>
    </source>
</evidence>
<dbReference type="EMBL" id="BMHH01000001">
    <property type="protein sequence ID" value="GGA78693.1"/>
    <property type="molecule type" value="Genomic_DNA"/>
</dbReference>
<dbReference type="AlphaFoldDB" id="A0A916W999"/>
<evidence type="ECO:0000256" key="1">
    <source>
        <dbReference type="ARBA" id="ARBA00004651"/>
    </source>
</evidence>
<evidence type="ECO:0000256" key="5">
    <source>
        <dbReference type="ARBA" id="ARBA00023136"/>
    </source>
</evidence>
<feature type="compositionally biased region" description="Basic residues" evidence="7">
    <location>
        <begin position="633"/>
        <end position="642"/>
    </location>
</feature>
<feature type="domain" description="Tyrosine-protein kinase G-rich" evidence="10">
    <location>
        <begin position="520"/>
        <end position="592"/>
    </location>
</feature>
<dbReference type="RefSeq" id="WP_188820642.1">
    <property type="nucleotide sequence ID" value="NZ_BMHH01000001.1"/>
</dbReference>
<dbReference type="Proteomes" id="UP000646478">
    <property type="component" value="Unassembled WGS sequence"/>
</dbReference>
<accession>A0A916W999</accession>
<feature type="region of interest" description="Disordered" evidence="7">
    <location>
        <begin position="96"/>
        <end position="134"/>
    </location>
</feature>
<name>A0A916W999_9HYPH</name>
<organism evidence="11 12">
    <name type="scientific">Brucella endophytica</name>
    <dbReference type="NCBI Taxonomy" id="1963359"/>
    <lineage>
        <taxon>Bacteria</taxon>
        <taxon>Pseudomonadati</taxon>
        <taxon>Pseudomonadota</taxon>
        <taxon>Alphaproteobacteria</taxon>
        <taxon>Hyphomicrobiales</taxon>
        <taxon>Brucellaceae</taxon>
        <taxon>Brucella/Ochrobactrum group</taxon>
        <taxon>Brucella</taxon>
    </lineage>
</organism>
<feature type="domain" description="Polysaccharide chain length determinant N-terminal" evidence="9">
    <location>
        <begin position="155"/>
        <end position="239"/>
    </location>
</feature>
<dbReference type="InterPro" id="IPR003856">
    <property type="entry name" value="LPS_length_determ_N"/>
</dbReference>
<comment type="caution">
    <text evidence="11">The sequence shown here is derived from an EMBL/GenBank/DDBJ whole genome shotgun (WGS) entry which is preliminary data.</text>
</comment>
<keyword evidence="12" id="KW-1185">Reference proteome</keyword>
<dbReference type="InterPro" id="IPR032807">
    <property type="entry name" value="GNVR"/>
</dbReference>
<feature type="transmembrane region" description="Helical" evidence="8">
    <location>
        <begin position="573"/>
        <end position="598"/>
    </location>
</feature>
<dbReference type="Pfam" id="PF02706">
    <property type="entry name" value="Wzz"/>
    <property type="match status" value="1"/>
</dbReference>
<evidence type="ECO:0000259" key="9">
    <source>
        <dbReference type="Pfam" id="PF02706"/>
    </source>
</evidence>
<dbReference type="InterPro" id="IPR050445">
    <property type="entry name" value="Bact_polysacc_biosynth/exp"/>
</dbReference>
<feature type="coiled-coil region" evidence="6">
    <location>
        <begin position="348"/>
        <end position="507"/>
    </location>
</feature>
<keyword evidence="2" id="KW-1003">Cell membrane</keyword>
<proteinExistence type="predicted"/>
<feature type="region of interest" description="Disordered" evidence="7">
    <location>
        <begin position="603"/>
        <end position="642"/>
    </location>
</feature>
<comment type="subcellular location">
    <subcellularLocation>
        <location evidence="1">Cell membrane</location>
        <topology evidence="1">Multi-pass membrane protein</topology>
    </subcellularLocation>
</comment>
<feature type="compositionally biased region" description="Basic and acidic residues" evidence="7">
    <location>
        <begin position="75"/>
        <end position="84"/>
    </location>
</feature>
<evidence type="ECO:0000256" key="3">
    <source>
        <dbReference type="ARBA" id="ARBA00022692"/>
    </source>
</evidence>
<gene>
    <name evidence="11" type="ORF">GCM10011491_02370</name>
</gene>
<dbReference type="PANTHER" id="PTHR32309">
    <property type="entry name" value="TYROSINE-PROTEIN KINASE"/>
    <property type="match status" value="1"/>
</dbReference>
<dbReference type="GO" id="GO:0005886">
    <property type="term" value="C:plasma membrane"/>
    <property type="evidence" value="ECO:0007669"/>
    <property type="project" value="UniProtKB-SubCell"/>
</dbReference>
<evidence type="ECO:0000256" key="2">
    <source>
        <dbReference type="ARBA" id="ARBA00022475"/>
    </source>
</evidence>
<keyword evidence="3 8" id="KW-0812">Transmembrane</keyword>
<evidence type="ECO:0000256" key="6">
    <source>
        <dbReference type="SAM" id="Coils"/>
    </source>
</evidence>
<feature type="compositionally biased region" description="Basic and acidic residues" evidence="7">
    <location>
        <begin position="1"/>
        <end position="10"/>
    </location>
</feature>
<protein>
    <recommendedName>
        <fullName evidence="13">Chain-length determining protein</fullName>
    </recommendedName>
</protein>
<keyword evidence="5 8" id="KW-0472">Membrane</keyword>
<keyword evidence="4 8" id="KW-1133">Transmembrane helix</keyword>
<evidence type="ECO:0000256" key="8">
    <source>
        <dbReference type="SAM" id="Phobius"/>
    </source>
</evidence>
<feature type="region of interest" description="Disordered" evidence="7">
    <location>
        <begin position="1"/>
        <end position="84"/>
    </location>
</feature>
<keyword evidence="6" id="KW-0175">Coiled coil</keyword>
<feature type="compositionally biased region" description="Basic and acidic residues" evidence="7">
    <location>
        <begin position="21"/>
        <end position="65"/>
    </location>
</feature>
<dbReference type="GO" id="GO:0004713">
    <property type="term" value="F:protein tyrosine kinase activity"/>
    <property type="evidence" value="ECO:0007669"/>
    <property type="project" value="TreeGrafter"/>
</dbReference>
<evidence type="ECO:0000256" key="7">
    <source>
        <dbReference type="SAM" id="MobiDB-lite"/>
    </source>
</evidence>
<evidence type="ECO:0000256" key="4">
    <source>
        <dbReference type="ARBA" id="ARBA00022989"/>
    </source>
</evidence>
<evidence type="ECO:0000313" key="12">
    <source>
        <dbReference type="Proteomes" id="UP000646478"/>
    </source>
</evidence>
<dbReference type="PANTHER" id="PTHR32309:SF13">
    <property type="entry name" value="FERRIC ENTEROBACTIN TRANSPORT PROTEIN FEPE"/>
    <property type="match status" value="1"/>
</dbReference>
<reference evidence="11" key="2">
    <citation type="submission" date="2020-09" db="EMBL/GenBank/DDBJ databases">
        <authorList>
            <person name="Sun Q."/>
            <person name="Zhou Y."/>
        </authorList>
    </citation>
    <scope>NUCLEOTIDE SEQUENCE</scope>
    <source>
        <strain evidence="11">CGMCC 1.15082</strain>
    </source>
</reference>
<feature type="transmembrane region" description="Helical" evidence="8">
    <location>
        <begin position="163"/>
        <end position="180"/>
    </location>
</feature>
<evidence type="ECO:0000259" key="10">
    <source>
        <dbReference type="Pfam" id="PF13807"/>
    </source>
</evidence>
<dbReference type="Pfam" id="PF13807">
    <property type="entry name" value="GNVR"/>
    <property type="match status" value="1"/>
</dbReference>
<reference evidence="11" key="1">
    <citation type="journal article" date="2014" name="Int. J. Syst. Evol. Microbiol.">
        <title>Complete genome sequence of Corynebacterium casei LMG S-19264T (=DSM 44701T), isolated from a smear-ripened cheese.</title>
        <authorList>
            <consortium name="US DOE Joint Genome Institute (JGI-PGF)"/>
            <person name="Walter F."/>
            <person name="Albersmeier A."/>
            <person name="Kalinowski J."/>
            <person name="Ruckert C."/>
        </authorList>
    </citation>
    <scope>NUCLEOTIDE SEQUENCE</scope>
    <source>
        <strain evidence="11">CGMCC 1.15082</strain>
    </source>
</reference>